<dbReference type="NCBIfam" id="TIGR03469">
    <property type="entry name" value="HpnB"/>
    <property type="match status" value="1"/>
</dbReference>
<name>A0ABW1Z6F3_9BACT</name>
<keyword evidence="1" id="KW-0472">Membrane</keyword>
<organism evidence="3 4">
    <name type="scientific">Granulicella cerasi</name>
    <dbReference type="NCBI Taxonomy" id="741063"/>
    <lineage>
        <taxon>Bacteria</taxon>
        <taxon>Pseudomonadati</taxon>
        <taxon>Acidobacteriota</taxon>
        <taxon>Terriglobia</taxon>
        <taxon>Terriglobales</taxon>
        <taxon>Acidobacteriaceae</taxon>
        <taxon>Granulicella</taxon>
    </lineage>
</organism>
<sequence>MLVLALLALAAWLYLATLHGRFWQSGPTLPEAQDATASIAVIVPARNEAESIAHSLGSLLAQQYSGALSIILVDDNSTDGTAAIAAALPHAERLTIISGQPLPAGWSGKLWAVHQGLQHPLAQAAEFVLLTDADILHAPTHLATLVHRAQTHGDDLVSEMVRLHCDSAAERAYIPAFIFFFQMLYPFAQVNDARSRTAGAAGGTMLIRRSALDRIDGVERIRQNLIDDCALARELKQSGARLWLGHAELADSLRIYADRREIWNMIARTAYVQLNHWLPTLAGCIAGMTLLYLAPPALTLFAHGLTRLIALITWLLMAALFQPTLRRYRRSPLWGLALPGIASFYLAATIASAYRHHAGRGGGWKDRTYPA</sequence>
<evidence type="ECO:0000313" key="4">
    <source>
        <dbReference type="Proteomes" id="UP001596391"/>
    </source>
</evidence>
<evidence type="ECO:0000313" key="3">
    <source>
        <dbReference type="EMBL" id="MFC6644535.1"/>
    </source>
</evidence>
<feature type="domain" description="Glycosyltransferase 2-like" evidence="2">
    <location>
        <begin position="41"/>
        <end position="215"/>
    </location>
</feature>
<dbReference type="InterPro" id="IPR001173">
    <property type="entry name" value="Glyco_trans_2-like"/>
</dbReference>
<dbReference type="EMBL" id="JBHSWI010000001">
    <property type="protein sequence ID" value="MFC6644535.1"/>
    <property type="molecule type" value="Genomic_DNA"/>
</dbReference>
<protein>
    <submittedName>
        <fullName evidence="3">Glycosyltransferase</fullName>
        <ecNumber evidence="3">2.4.-.-</ecNumber>
    </submittedName>
</protein>
<reference evidence="4" key="1">
    <citation type="journal article" date="2019" name="Int. J. Syst. Evol. Microbiol.">
        <title>The Global Catalogue of Microorganisms (GCM) 10K type strain sequencing project: providing services to taxonomists for standard genome sequencing and annotation.</title>
        <authorList>
            <consortium name="The Broad Institute Genomics Platform"/>
            <consortium name="The Broad Institute Genome Sequencing Center for Infectious Disease"/>
            <person name="Wu L."/>
            <person name="Ma J."/>
        </authorList>
    </citation>
    <scope>NUCLEOTIDE SEQUENCE [LARGE SCALE GENOMIC DNA]</scope>
    <source>
        <strain evidence="4">CGMCC 1.16026</strain>
    </source>
</reference>
<dbReference type="RefSeq" id="WP_263372466.1">
    <property type="nucleotide sequence ID" value="NZ_JAGSYD010000005.1"/>
</dbReference>
<keyword evidence="1" id="KW-1133">Transmembrane helix</keyword>
<dbReference type="Gene3D" id="3.90.550.10">
    <property type="entry name" value="Spore Coat Polysaccharide Biosynthesis Protein SpsA, Chain A"/>
    <property type="match status" value="1"/>
</dbReference>
<gene>
    <name evidence="3" type="ORF">ACFQBQ_02805</name>
</gene>
<dbReference type="InterPro" id="IPR017832">
    <property type="entry name" value="Glyco_trans_2_hopen-assoc_HpnB"/>
</dbReference>
<proteinExistence type="predicted"/>
<keyword evidence="3" id="KW-0328">Glycosyltransferase</keyword>
<keyword evidence="3" id="KW-0808">Transferase</keyword>
<dbReference type="Proteomes" id="UP001596391">
    <property type="component" value="Unassembled WGS sequence"/>
</dbReference>
<dbReference type="GO" id="GO:0016757">
    <property type="term" value="F:glycosyltransferase activity"/>
    <property type="evidence" value="ECO:0007669"/>
    <property type="project" value="UniProtKB-KW"/>
</dbReference>
<feature type="transmembrane region" description="Helical" evidence="1">
    <location>
        <begin position="300"/>
        <end position="321"/>
    </location>
</feature>
<keyword evidence="4" id="KW-1185">Reference proteome</keyword>
<dbReference type="EC" id="2.4.-.-" evidence="3"/>
<evidence type="ECO:0000256" key="1">
    <source>
        <dbReference type="SAM" id="Phobius"/>
    </source>
</evidence>
<feature type="transmembrane region" description="Helical" evidence="1">
    <location>
        <begin position="333"/>
        <end position="354"/>
    </location>
</feature>
<evidence type="ECO:0000259" key="2">
    <source>
        <dbReference type="Pfam" id="PF00535"/>
    </source>
</evidence>
<dbReference type="PANTHER" id="PTHR43646:SF3">
    <property type="entry name" value="SLR1566 PROTEIN"/>
    <property type="match status" value="1"/>
</dbReference>
<dbReference type="Pfam" id="PF00535">
    <property type="entry name" value="Glycos_transf_2"/>
    <property type="match status" value="1"/>
</dbReference>
<dbReference type="PANTHER" id="PTHR43646">
    <property type="entry name" value="GLYCOSYLTRANSFERASE"/>
    <property type="match status" value="1"/>
</dbReference>
<accession>A0ABW1Z6F3</accession>
<keyword evidence="1" id="KW-0812">Transmembrane</keyword>
<dbReference type="InterPro" id="IPR029044">
    <property type="entry name" value="Nucleotide-diphossugar_trans"/>
</dbReference>
<comment type="caution">
    <text evidence="3">The sequence shown here is derived from an EMBL/GenBank/DDBJ whole genome shotgun (WGS) entry which is preliminary data.</text>
</comment>
<dbReference type="SUPFAM" id="SSF53448">
    <property type="entry name" value="Nucleotide-diphospho-sugar transferases"/>
    <property type="match status" value="1"/>
</dbReference>